<name>A0A3N4N8L1_9GAMM</name>
<feature type="non-terminal residue" evidence="1">
    <location>
        <position position="1"/>
    </location>
</feature>
<proteinExistence type="predicted"/>
<evidence type="ECO:0000313" key="1">
    <source>
        <dbReference type="EMBL" id="RPD91695.1"/>
    </source>
</evidence>
<organism evidence="1 2">
    <name type="scientific">Candidatus Pantoea deserta</name>
    <dbReference type="NCBI Taxonomy" id="1869313"/>
    <lineage>
        <taxon>Bacteria</taxon>
        <taxon>Pseudomonadati</taxon>
        <taxon>Pseudomonadota</taxon>
        <taxon>Gammaproteobacteria</taxon>
        <taxon>Enterobacterales</taxon>
        <taxon>Erwiniaceae</taxon>
        <taxon>Pantoea</taxon>
    </lineage>
</organism>
<keyword evidence="1" id="KW-0808">Transferase</keyword>
<dbReference type="AlphaFoldDB" id="A0A3N4N8L1"/>
<keyword evidence="2" id="KW-1185">Reference proteome</keyword>
<sequence>AAFGDHARLGFENHLNLFHENKHGLPEALARGLVLFLNTTAVDDHFRRFNGHTQVNATDLKLMKYPDRNTLIRLGEWAMQQRTLTQDMIDARLEMLTE</sequence>
<gene>
    <name evidence="1" type="ORF">BBB56_23270</name>
</gene>
<dbReference type="Proteomes" id="UP000281332">
    <property type="component" value="Unassembled WGS sequence"/>
</dbReference>
<accession>A0A3N4N8L1</accession>
<dbReference type="GO" id="GO:0008168">
    <property type="term" value="F:methyltransferase activity"/>
    <property type="evidence" value="ECO:0007669"/>
    <property type="project" value="UniProtKB-KW"/>
</dbReference>
<protein>
    <submittedName>
        <fullName evidence="1">SAM-dependent methyltransferase</fullName>
    </submittedName>
</protein>
<evidence type="ECO:0000313" key="2">
    <source>
        <dbReference type="Proteomes" id="UP000281332"/>
    </source>
</evidence>
<dbReference type="EMBL" id="RMVG01000044">
    <property type="protein sequence ID" value="RPD91695.1"/>
    <property type="molecule type" value="Genomic_DNA"/>
</dbReference>
<keyword evidence="1" id="KW-0489">Methyltransferase</keyword>
<dbReference type="GO" id="GO:0032259">
    <property type="term" value="P:methylation"/>
    <property type="evidence" value="ECO:0007669"/>
    <property type="project" value="UniProtKB-KW"/>
</dbReference>
<comment type="caution">
    <text evidence="1">The sequence shown here is derived from an EMBL/GenBank/DDBJ whole genome shotgun (WGS) entry which is preliminary data.</text>
</comment>
<reference evidence="1 2" key="1">
    <citation type="submission" date="2018-11" db="EMBL/GenBank/DDBJ databases">
        <title>Whole genome sequencing of Pantoea sp. RIT388.</title>
        <authorList>
            <person name="Gan H.M."/>
            <person name="Hudson A.O."/>
        </authorList>
    </citation>
    <scope>NUCLEOTIDE SEQUENCE [LARGE SCALE GENOMIC DNA]</scope>
    <source>
        <strain evidence="1 2">RIT388</strain>
    </source>
</reference>